<dbReference type="GO" id="GO:0006096">
    <property type="term" value="P:glycolytic process"/>
    <property type="evidence" value="ECO:0007669"/>
    <property type="project" value="UniProtKB-UniPathway"/>
</dbReference>
<dbReference type="GO" id="GO:0004332">
    <property type="term" value="F:fructose-bisphosphate aldolase activity"/>
    <property type="evidence" value="ECO:0007669"/>
    <property type="project" value="UniProtKB-EC"/>
</dbReference>
<evidence type="ECO:0000313" key="6">
    <source>
        <dbReference type="EMBL" id="JAT03203.1"/>
    </source>
</evidence>
<dbReference type="InterPro" id="IPR000741">
    <property type="entry name" value="FBA_I"/>
</dbReference>
<protein>
    <recommendedName>
        <fullName evidence="3">fructose-bisphosphate aldolase</fullName>
        <ecNumber evidence="3">4.1.2.13</ecNumber>
    </recommendedName>
</protein>
<dbReference type="SUPFAM" id="SSF51569">
    <property type="entry name" value="Aldolase"/>
    <property type="match status" value="1"/>
</dbReference>
<dbReference type="InterPro" id="IPR013785">
    <property type="entry name" value="Aldolase_TIM"/>
</dbReference>
<dbReference type="EMBL" id="GECU01004504">
    <property type="protein sequence ID" value="JAT03203.1"/>
    <property type="molecule type" value="Transcribed_RNA"/>
</dbReference>
<dbReference type="AlphaFoldDB" id="A0A1B6JVK1"/>
<feature type="non-terminal residue" evidence="6">
    <location>
        <position position="1"/>
    </location>
</feature>
<organism evidence="6">
    <name type="scientific">Homalodisca liturata</name>
    <dbReference type="NCBI Taxonomy" id="320908"/>
    <lineage>
        <taxon>Eukaryota</taxon>
        <taxon>Metazoa</taxon>
        <taxon>Ecdysozoa</taxon>
        <taxon>Arthropoda</taxon>
        <taxon>Hexapoda</taxon>
        <taxon>Insecta</taxon>
        <taxon>Pterygota</taxon>
        <taxon>Neoptera</taxon>
        <taxon>Paraneoptera</taxon>
        <taxon>Hemiptera</taxon>
        <taxon>Auchenorrhyncha</taxon>
        <taxon>Membracoidea</taxon>
        <taxon>Cicadellidae</taxon>
        <taxon>Cicadellinae</taxon>
        <taxon>Proconiini</taxon>
        <taxon>Homalodisca</taxon>
    </lineage>
</organism>
<evidence type="ECO:0000256" key="2">
    <source>
        <dbReference type="ARBA" id="ARBA00010387"/>
    </source>
</evidence>
<comment type="pathway">
    <text evidence="1">Carbohydrate degradation; glycolysis; D-glyceraldehyde 3-phosphate and glycerone phosphate from D-glucose: step 4/4.</text>
</comment>
<accession>A0A1B6JVK1</accession>
<proteinExistence type="inferred from homology"/>
<dbReference type="EC" id="4.1.2.13" evidence="3"/>
<feature type="non-terminal residue" evidence="6">
    <location>
        <position position="143"/>
    </location>
</feature>
<dbReference type="Pfam" id="PF00274">
    <property type="entry name" value="Glycolytic"/>
    <property type="match status" value="1"/>
</dbReference>
<evidence type="ECO:0000256" key="5">
    <source>
        <dbReference type="ARBA" id="ARBA00023239"/>
    </source>
</evidence>
<sequence>VEPEISFEGAHLMCETETVALDLYAKLIDILKEVGAYMPGIVLKLSFLSPGRMSMETLTAAEVGRRNVEVLSSRLPQDIGGVMFLSGGHPQDEVLEYLGAVKRQPNKIRNLSFSFARAITNSVMKVWAGRPENVDAARAELIK</sequence>
<gene>
    <name evidence="6" type="ORF">g.1564</name>
</gene>
<name>A0A1B6JVK1_9HEMI</name>
<evidence type="ECO:0000256" key="1">
    <source>
        <dbReference type="ARBA" id="ARBA00004714"/>
    </source>
</evidence>
<dbReference type="PANTHER" id="PTHR11627">
    <property type="entry name" value="FRUCTOSE-BISPHOSPHATE ALDOLASE"/>
    <property type="match status" value="1"/>
</dbReference>
<evidence type="ECO:0000256" key="4">
    <source>
        <dbReference type="ARBA" id="ARBA00023152"/>
    </source>
</evidence>
<dbReference type="Gene3D" id="3.20.20.70">
    <property type="entry name" value="Aldolase class I"/>
    <property type="match status" value="1"/>
</dbReference>
<keyword evidence="5" id="KW-0456">Lyase</keyword>
<reference evidence="6" key="1">
    <citation type="submission" date="2015-11" db="EMBL/GenBank/DDBJ databases">
        <title>De novo transcriptome assembly of four potential Pierce s Disease insect vectors from Arizona vineyards.</title>
        <authorList>
            <person name="Tassone E.E."/>
        </authorList>
    </citation>
    <scope>NUCLEOTIDE SEQUENCE</scope>
</reference>
<dbReference type="UniPathway" id="UPA00109">
    <property type="reaction ID" value="UER00183"/>
</dbReference>
<comment type="similarity">
    <text evidence="2">Belongs to the class I fructose-bisphosphate aldolase family.</text>
</comment>
<keyword evidence="4" id="KW-0324">Glycolysis</keyword>
<evidence type="ECO:0000256" key="3">
    <source>
        <dbReference type="ARBA" id="ARBA00013068"/>
    </source>
</evidence>